<evidence type="ECO:0000313" key="2">
    <source>
        <dbReference type="EMBL" id="OBF17535.1"/>
    </source>
</evidence>
<dbReference type="Proteomes" id="UP000037594">
    <property type="component" value="Unassembled WGS sequence"/>
</dbReference>
<gene>
    <name evidence="2" type="ORF">A5726_19910</name>
    <name evidence="1" type="ORF">ACT17_34165</name>
</gene>
<reference evidence="2 4" key="2">
    <citation type="submission" date="2016-06" db="EMBL/GenBank/DDBJ databases">
        <authorList>
            <person name="Kjaerup R.B."/>
            <person name="Dalgaard T.S."/>
            <person name="Juul-Madsen H.R."/>
        </authorList>
    </citation>
    <scope>NUCLEOTIDE SEQUENCE [LARGE SCALE GENOMIC DNA]</scope>
    <source>
        <strain evidence="2 4">ACS1953</strain>
    </source>
</reference>
<dbReference type="Proteomes" id="UP000093779">
    <property type="component" value="Unassembled WGS sequence"/>
</dbReference>
<dbReference type="AlphaFoldDB" id="A0A0J8TX00"/>
<evidence type="ECO:0000313" key="4">
    <source>
        <dbReference type="Proteomes" id="UP000093779"/>
    </source>
</evidence>
<organism evidence="1 3">
    <name type="scientific">Mycolicibacterium conceptionense</name>
    <dbReference type="NCBI Taxonomy" id="451644"/>
    <lineage>
        <taxon>Bacteria</taxon>
        <taxon>Bacillati</taxon>
        <taxon>Actinomycetota</taxon>
        <taxon>Actinomycetes</taxon>
        <taxon>Mycobacteriales</taxon>
        <taxon>Mycobacteriaceae</taxon>
        <taxon>Mycolicibacterium</taxon>
    </lineage>
</organism>
<dbReference type="RefSeq" id="WP_043369900.1">
    <property type="nucleotide sequence ID" value="NZ_JBEUKP010000015.1"/>
</dbReference>
<name>A0A0J8TX00_9MYCO</name>
<protein>
    <recommendedName>
        <fullName evidence="5">RacO protein</fullName>
    </recommendedName>
</protein>
<dbReference type="EMBL" id="LFOD01000084">
    <property type="protein sequence ID" value="KMV13652.1"/>
    <property type="molecule type" value="Genomic_DNA"/>
</dbReference>
<dbReference type="InterPro" id="IPR045683">
    <property type="entry name" value="DUF6192"/>
</dbReference>
<reference evidence="1 3" key="1">
    <citation type="submission" date="2015-06" db="EMBL/GenBank/DDBJ databases">
        <title>Genome sequence of Mycobacterium conceptionense strain MLE.</title>
        <authorList>
            <person name="Greninger A.L."/>
            <person name="Cunningham G."/>
            <person name="Chiu C.Y."/>
            <person name="Miller S."/>
        </authorList>
    </citation>
    <scope>NUCLEOTIDE SEQUENCE [LARGE SCALE GENOMIC DNA]</scope>
    <source>
        <strain evidence="1 3">MLE</strain>
    </source>
</reference>
<evidence type="ECO:0000313" key="1">
    <source>
        <dbReference type="EMBL" id="KMV13652.1"/>
    </source>
</evidence>
<accession>A0A0J8TX00</accession>
<comment type="caution">
    <text evidence="1">The sequence shown here is derived from an EMBL/GenBank/DDBJ whole genome shotgun (WGS) entry which is preliminary data.</text>
</comment>
<dbReference type="EMBL" id="LZHX01000069">
    <property type="protein sequence ID" value="OBF17535.1"/>
    <property type="molecule type" value="Genomic_DNA"/>
</dbReference>
<dbReference type="OrthoDB" id="4569910at2"/>
<dbReference type="PATRIC" id="fig|451644.5.peg.7025"/>
<evidence type="ECO:0008006" key="5">
    <source>
        <dbReference type="Google" id="ProtNLM"/>
    </source>
</evidence>
<dbReference type="GeneID" id="98803186"/>
<dbReference type="Pfam" id="PF19691">
    <property type="entry name" value="DUF6192"/>
    <property type="match status" value="1"/>
</dbReference>
<sequence length="291" mass="32451">MPTMVGNVSERHYKTLVREGRTLVEQQAHAQFGLGDLALKVAPMQPRGGEHAAEPLMSVGYGLARFSEDLGMPVKTLDTYRWVSSRWPKSERVKGISHYIHKILAGLDDRFDVIHRPPADDTGHDRWTVDTACRAAGWKSPIPKTRQEKLDRIHELANDDSIATEATKNFLNRPSVAFHAMADRTARHAVNTAQVEQSRQAIVCARQRTPAIPRIEHSAQYIELIAMCAQFVASAGRAVPHLRGHTFTVEERETVHTNIARVRSTADWIETAVDTGDVSLDEALARLLTEA</sequence>
<evidence type="ECO:0000313" key="3">
    <source>
        <dbReference type="Proteomes" id="UP000037594"/>
    </source>
</evidence>
<proteinExistence type="predicted"/>